<proteinExistence type="predicted"/>
<sequence length="167" mass="19832">MMSLGSNLKTIRLFRNKTLKELGQILGFSTSSADVRISQYESDKKKPRENVIENLAYKLDVSPQAIDIPDIETYIGAIYTLFQLERSYGLKIDELDGQPILRFDKLLPHEQDTLYEYMQNWLEEAKNFREGKITQQQYEEWKYNFPKYSTLNINKQPREDWLHNQDD</sequence>
<dbReference type="InterPro" id="IPR010982">
    <property type="entry name" value="Lambda_DNA-bd_dom_sf"/>
</dbReference>
<dbReference type="InterPro" id="IPR001387">
    <property type="entry name" value="Cro/C1-type_HTH"/>
</dbReference>
<evidence type="ECO:0000313" key="3">
    <source>
        <dbReference type="Proteomes" id="UP000003157"/>
    </source>
</evidence>
<dbReference type="CDD" id="cd00093">
    <property type="entry name" value="HTH_XRE"/>
    <property type="match status" value="1"/>
</dbReference>
<evidence type="ECO:0000313" key="2">
    <source>
        <dbReference type="EMBL" id="EFW05325.1"/>
    </source>
</evidence>
<evidence type="ECO:0000259" key="1">
    <source>
        <dbReference type="PROSITE" id="PS50943"/>
    </source>
</evidence>
<dbReference type="GO" id="GO:0003677">
    <property type="term" value="F:DNA binding"/>
    <property type="evidence" value="ECO:0007669"/>
    <property type="project" value="InterPro"/>
</dbReference>
<dbReference type="SUPFAM" id="SSF47413">
    <property type="entry name" value="lambda repressor-like DNA-binding domains"/>
    <property type="match status" value="1"/>
</dbReference>
<accession>E7G9N1</accession>
<protein>
    <recommendedName>
        <fullName evidence="1">HTH cro/C1-type domain-containing protein</fullName>
    </recommendedName>
</protein>
<dbReference type="Proteomes" id="UP000003157">
    <property type="component" value="Unassembled WGS sequence"/>
</dbReference>
<dbReference type="PROSITE" id="PS50943">
    <property type="entry name" value="HTH_CROC1"/>
    <property type="match status" value="1"/>
</dbReference>
<name>E7G9N1_9FIRM</name>
<reference evidence="2 3" key="1">
    <citation type="submission" date="2010-12" db="EMBL/GenBank/DDBJ databases">
        <title>The Genome Sequence of Coprobacillus sp. strain 29_1.</title>
        <authorList>
            <consortium name="The Broad Institute Genome Sequencing Platform"/>
            <person name="Earl A."/>
            <person name="Ward D."/>
            <person name="Feldgarden M."/>
            <person name="Gevers D."/>
            <person name="Daigneault M."/>
            <person name="Sibley C.D."/>
            <person name="White A."/>
            <person name="Strauss J."/>
            <person name="Allen-Vercoe E."/>
            <person name="Young S.K."/>
            <person name="Zeng Q."/>
            <person name="Gargeya S."/>
            <person name="Fitzgerald M."/>
            <person name="Haas B."/>
            <person name="Abouelleil A."/>
            <person name="Alvarado L."/>
            <person name="Arachchi H.M."/>
            <person name="Berlin A."/>
            <person name="Brown A."/>
            <person name="Chapman S.B."/>
            <person name="Chen Z."/>
            <person name="Dunbar C."/>
            <person name="Freedman E."/>
            <person name="Gearin G."/>
            <person name="Gellesch M."/>
            <person name="Goldberg J."/>
            <person name="Griggs A."/>
            <person name="Gujja S."/>
            <person name="Heilman E."/>
            <person name="Heiman D."/>
            <person name="Howarth C."/>
            <person name="Larson L."/>
            <person name="Lui A."/>
            <person name="MacDonald P.J.P."/>
            <person name="Mehta T."/>
            <person name="Montmayeur A."/>
            <person name="Murphy C."/>
            <person name="Neiman D."/>
            <person name="Pearson M."/>
            <person name="Priest M."/>
            <person name="Roberts A."/>
            <person name="Saif S."/>
            <person name="Shea T."/>
            <person name="Shenoy N."/>
            <person name="Sisk P."/>
            <person name="Stolte C."/>
            <person name="Sykes S."/>
            <person name="White J."/>
            <person name="Yandava C."/>
            <person name="Nusbaum C."/>
            <person name="Birren B."/>
        </authorList>
    </citation>
    <scope>NUCLEOTIDE SEQUENCE [LARGE SCALE GENOMIC DNA]</scope>
    <source>
        <strain evidence="2 3">29_1</strain>
    </source>
</reference>
<gene>
    <name evidence="2" type="ORF">HMPREF9488_01470</name>
</gene>
<organism evidence="2 3">
    <name type="scientific">Coprobacillus cateniformis</name>
    <dbReference type="NCBI Taxonomy" id="100884"/>
    <lineage>
        <taxon>Bacteria</taxon>
        <taxon>Bacillati</taxon>
        <taxon>Bacillota</taxon>
        <taxon>Erysipelotrichia</taxon>
        <taxon>Erysipelotrichales</taxon>
        <taxon>Coprobacillaceae</taxon>
        <taxon>Coprobacillus</taxon>
    </lineage>
</organism>
<dbReference type="EMBL" id="ADKX01000026">
    <property type="protein sequence ID" value="EFW05325.1"/>
    <property type="molecule type" value="Genomic_DNA"/>
</dbReference>
<comment type="caution">
    <text evidence="2">The sequence shown here is derived from an EMBL/GenBank/DDBJ whole genome shotgun (WGS) entry which is preliminary data.</text>
</comment>
<dbReference type="eggNOG" id="COG1396">
    <property type="taxonomic scope" value="Bacteria"/>
</dbReference>
<dbReference type="SMART" id="SM00530">
    <property type="entry name" value="HTH_XRE"/>
    <property type="match status" value="1"/>
</dbReference>
<dbReference type="Gene3D" id="1.10.260.40">
    <property type="entry name" value="lambda repressor-like DNA-binding domains"/>
    <property type="match status" value="1"/>
</dbReference>
<feature type="domain" description="HTH cro/C1-type" evidence="1">
    <location>
        <begin position="8"/>
        <end position="66"/>
    </location>
</feature>
<dbReference type="AlphaFoldDB" id="E7G9N1"/>
<dbReference type="STRING" id="100884.GCA_000269565_03317"/>
<dbReference type="HOGENOM" id="CLU_121342_1_0_9"/>
<keyword evidence="3" id="KW-1185">Reference proteome</keyword>